<evidence type="ECO:0000313" key="3">
    <source>
        <dbReference type="Proteomes" id="UP001287356"/>
    </source>
</evidence>
<organism evidence="2 3">
    <name type="scientific">Lasiosphaeria ovina</name>
    <dbReference type="NCBI Taxonomy" id="92902"/>
    <lineage>
        <taxon>Eukaryota</taxon>
        <taxon>Fungi</taxon>
        <taxon>Dikarya</taxon>
        <taxon>Ascomycota</taxon>
        <taxon>Pezizomycotina</taxon>
        <taxon>Sordariomycetes</taxon>
        <taxon>Sordariomycetidae</taxon>
        <taxon>Sordariales</taxon>
        <taxon>Lasiosphaeriaceae</taxon>
        <taxon>Lasiosphaeria</taxon>
    </lineage>
</organism>
<protein>
    <recommendedName>
        <fullName evidence="4">Heterokaryon incompatibility domain-containing protein</fullName>
    </recommendedName>
</protein>
<dbReference type="EMBL" id="JAULSN010000013">
    <property type="protein sequence ID" value="KAK3360913.1"/>
    <property type="molecule type" value="Genomic_DNA"/>
</dbReference>
<comment type="caution">
    <text evidence="2">The sequence shown here is derived from an EMBL/GenBank/DDBJ whole genome shotgun (WGS) entry which is preliminary data.</text>
</comment>
<reference evidence="2" key="2">
    <citation type="submission" date="2023-06" db="EMBL/GenBank/DDBJ databases">
        <authorList>
            <consortium name="Lawrence Berkeley National Laboratory"/>
            <person name="Haridas S."/>
            <person name="Hensen N."/>
            <person name="Bonometti L."/>
            <person name="Westerberg I."/>
            <person name="Brannstrom I.O."/>
            <person name="Guillou S."/>
            <person name="Cros-Aarteil S."/>
            <person name="Calhoun S."/>
            <person name="Kuo A."/>
            <person name="Mondo S."/>
            <person name="Pangilinan J."/>
            <person name="Riley R."/>
            <person name="Labutti K."/>
            <person name="Andreopoulos B."/>
            <person name="Lipzen A."/>
            <person name="Chen C."/>
            <person name="Yanf M."/>
            <person name="Daum C."/>
            <person name="Ng V."/>
            <person name="Clum A."/>
            <person name="Steindorff A."/>
            <person name="Ohm R."/>
            <person name="Martin F."/>
            <person name="Silar P."/>
            <person name="Natvig D."/>
            <person name="Lalanne C."/>
            <person name="Gautier V."/>
            <person name="Ament-Velasquez S.L."/>
            <person name="Kruys A."/>
            <person name="Hutchinson M.I."/>
            <person name="Powell A.J."/>
            <person name="Barry K."/>
            <person name="Miller A.N."/>
            <person name="Grigoriev I.V."/>
            <person name="Debuchy R."/>
            <person name="Gladieux P."/>
            <person name="Thoren M.H."/>
            <person name="Johannesson H."/>
        </authorList>
    </citation>
    <scope>NUCLEOTIDE SEQUENCE</scope>
    <source>
        <strain evidence="2">CBS 958.72</strain>
    </source>
</reference>
<dbReference type="PANTHER" id="PTHR24148">
    <property type="entry name" value="ANKYRIN REPEAT DOMAIN-CONTAINING PROTEIN 39 HOMOLOG-RELATED"/>
    <property type="match status" value="1"/>
</dbReference>
<accession>A0AAE0JSB7</accession>
<dbReference type="AlphaFoldDB" id="A0AAE0JSB7"/>
<dbReference type="InterPro" id="IPR052895">
    <property type="entry name" value="HetReg/Transcr_Mod"/>
</dbReference>
<gene>
    <name evidence="2" type="ORF">B0T24DRAFT_585965</name>
</gene>
<dbReference type="PANTHER" id="PTHR24148:SF64">
    <property type="entry name" value="HETEROKARYON INCOMPATIBILITY DOMAIN-CONTAINING PROTEIN"/>
    <property type="match status" value="1"/>
</dbReference>
<keyword evidence="3" id="KW-1185">Reference proteome</keyword>
<sequence length="439" mass="48520">MKMLSNGRCPKLCLRSATDSPTWVGALKVIDHLMGLPWWTRLWVLQEAILQRGKVTAIYGEIVAPMSLIEASGAILPRHHENGLCCKSFWHSLPSDQQITLERFSKTTSSIEAVREILSIIKQNQIERLLFLLEKTRDRRATDPRDKIYGLLGLIEDSPDPVVDIAPDYERDVTHLYAGVAMRFIRHQQSLHVLLNHEIKPEAAGSHTLPSWVPHWGATYGSPTPNLIKYRLSQYNAWPSGAGRMPELSADSRALSVTGKYVDRITDVTRAVDKAATADLGKTLSELDVCFGVDEGHLVQYQPDGSGSGSGEGGMLPYDAVWRTLLGDQVSEHIARKAEQEFWYASDGKVFFKTARGYIGSGPPGTRAGDAVYLIFGSLVPVVLRPAASSHRLVGYAYVQGIMDGEATPEPGWQEAVESGSADDRNEAEDGRPRRIYLV</sequence>
<evidence type="ECO:0000256" key="1">
    <source>
        <dbReference type="SAM" id="MobiDB-lite"/>
    </source>
</evidence>
<evidence type="ECO:0008006" key="4">
    <source>
        <dbReference type="Google" id="ProtNLM"/>
    </source>
</evidence>
<feature type="region of interest" description="Disordered" evidence="1">
    <location>
        <begin position="409"/>
        <end position="433"/>
    </location>
</feature>
<feature type="compositionally biased region" description="Basic and acidic residues" evidence="1">
    <location>
        <begin position="422"/>
        <end position="433"/>
    </location>
</feature>
<evidence type="ECO:0000313" key="2">
    <source>
        <dbReference type="EMBL" id="KAK3360913.1"/>
    </source>
</evidence>
<dbReference type="Pfam" id="PF26639">
    <property type="entry name" value="Het-6_barrel"/>
    <property type="match status" value="1"/>
</dbReference>
<reference evidence="2" key="1">
    <citation type="journal article" date="2023" name="Mol. Phylogenet. Evol.">
        <title>Genome-scale phylogeny and comparative genomics of the fungal order Sordariales.</title>
        <authorList>
            <person name="Hensen N."/>
            <person name="Bonometti L."/>
            <person name="Westerberg I."/>
            <person name="Brannstrom I.O."/>
            <person name="Guillou S."/>
            <person name="Cros-Aarteil S."/>
            <person name="Calhoun S."/>
            <person name="Haridas S."/>
            <person name="Kuo A."/>
            <person name="Mondo S."/>
            <person name="Pangilinan J."/>
            <person name="Riley R."/>
            <person name="LaButti K."/>
            <person name="Andreopoulos B."/>
            <person name="Lipzen A."/>
            <person name="Chen C."/>
            <person name="Yan M."/>
            <person name="Daum C."/>
            <person name="Ng V."/>
            <person name="Clum A."/>
            <person name="Steindorff A."/>
            <person name="Ohm R.A."/>
            <person name="Martin F."/>
            <person name="Silar P."/>
            <person name="Natvig D.O."/>
            <person name="Lalanne C."/>
            <person name="Gautier V."/>
            <person name="Ament-Velasquez S.L."/>
            <person name="Kruys A."/>
            <person name="Hutchinson M.I."/>
            <person name="Powell A.J."/>
            <person name="Barry K."/>
            <person name="Miller A.N."/>
            <person name="Grigoriev I.V."/>
            <person name="Debuchy R."/>
            <person name="Gladieux P."/>
            <person name="Hiltunen Thoren M."/>
            <person name="Johannesson H."/>
        </authorList>
    </citation>
    <scope>NUCLEOTIDE SEQUENCE</scope>
    <source>
        <strain evidence="2">CBS 958.72</strain>
    </source>
</reference>
<dbReference type="Proteomes" id="UP001287356">
    <property type="component" value="Unassembled WGS sequence"/>
</dbReference>
<proteinExistence type="predicted"/>
<name>A0AAE0JSB7_9PEZI</name>